<dbReference type="AlphaFoldDB" id="A0AAV7G639"/>
<organism evidence="1 2">
    <name type="scientific">Dendrobium chrysotoxum</name>
    <name type="common">Orchid</name>
    <dbReference type="NCBI Taxonomy" id="161865"/>
    <lineage>
        <taxon>Eukaryota</taxon>
        <taxon>Viridiplantae</taxon>
        <taxon>Streptophyta</taxon>
        <taxon>Embryophyta</taxon>
        <taxon>Tracheophyta</taxon>
        <taxon>Spermatophyta</taxon>
        <taxon>Magnoliopsida</taxon>
        <taxon>Liliopsida</taxon>
        <taxon>Asparagales</taxon>
        <taxon>Orchidaceae</taxon>
        <taxon>Epidendroideae</taxon>
        <taxon>Malaxideae</taxon>
        <taxon>Dendrobiinae</taxon>
        <taxon>Dendrobium</taxon>
    </lineage>
</organism>
<dbReference type="Proteomes" id="UP000775213">
    <property type="component" value="Unassembled WGS sequence"/>
</dbReference>
<gene>
    <name evidence="1" type="ORF">IEQ34_012665</name>
</gene>
<evidence type="ECO:0000313" key="1">
    <source>
        <dbReference type="EMBL" id="KAH0457350.1"/>
    </source>
</evidence>
<reference evidence="1 2" key="1">
    <citation type="journal article" date="2021" name="Hortic Res">
        <title>Chromosome-scale assembly of the Dendrobium chrysotoxum genome enhances the understanding of orchid evolution.</title>
        <authorList>
            <person name="Zhang Y."/>
            <person name="Zhang G.Q."/>
            <person name="Zhang D."/>
            <person name="Liu X.D."/>
            <person name="Xu X.Y."/>
            <person name="Sun W.H."/>
            <person name="Yu X."/>
            <person name="Zhu X."/>
            <person name="Wang Z.W."/>
            <person name="Zhao X."/>
            <person name="Zhong W.Y."/>
            <person name="Chen H."/>
            <person name="Yin W.L."/>
            <person name="Huang T."/>
            <person name="Niu S.C."/>
            <person name="Liu Z.J."/>
        </authorList>
    </citation>
    <scope>NUCLEOTIDE SEQUENCE [LARGE SCALE GENOMIC DNA]</scope>
    <source>
        <strain evidence="1">Lindl</strain>
    </source>
</reference>
<proteinExistence type="predicted"/>
<accession>A0AAV7G639</accession>
<dbReference type="EMBL" id="JAGFBR010000012">
    <property type="protein sequence ID" value="KAH0457350.1"/>
    <property type="molecule type" value="Genomic_DNA"/>
</dbReference>
<name>A0AAV7G639_DENCH</name>
<evidence type="ECO:0000313" key="2">
    <source>
        <dbReference type="Proteomes" id="UP000775213"/>
    </source>
</evidence>
<sequence>MLRCQDVSSMILYYLDDSELCIVSTRTSFKVLFTCIRKNSINTLGSDFSSRDSDTKSISFIVLPYESLWKKLRINFKSLLAMELGFGDGNSSFACAVQTDSKLCFRWGLTMLSCTE</sequence>
<protein>
    <submittedName>
        <fullName evidence="1">Uncharacterized protein</fullName>
    </submittedName>
</protein>
<comment type="caution">
    <text evidence="1">The sequence shown here is derived from an EMBL/GenBank/DDBJ whole genome shotgun (WGS) entry which is preliminary data.</text>
</comment>
<keyword evidence="2" id="KW-1185">Reference proteome</keyword>